<dbReference type="AlphaFoldDB" id="M1WDT4"/>
<protein>
    <recommendedName>
        <fullName evidence="1">Tc1-like transposase DDE domain-containing protein</fullName>
    </recommendedName>
</protein>
<dbReference type="InterPro" id="IPR038717">
    <property type="entry name" value="Tc1-like_DDE_dom"/>
</dbReference>
<dbReference type="eggNOG" id="ENOG502SCE0">
    <property type="taxonomic scope" value="Eukaryota"/>
</dbReference>
<gene>
    <name evidence="2" type="ORF">CPUR_03491</name>
</gene>
<evidence type="ECO:0000259" key="1">
    <source>
        <dbReference type="Pfam" id="PF13358"/>
    </source>
</evidence>
<dbReference type="Gene3D" id="3.30.420.10">
    <property type="entry name" value="Ribonuclease H-like superfamily/Ribonuclease H"/>
    <property type="match status" value="1"/>
</dbReference>
<dbReference type="EMBL" id="CAGA01000015">
    <property type="protein sequence ID" value="CCE29644.1"/>
    <property type="molecule type" value="Genomic_DNA"/>
</dbReference>
<keyword evidence="3" id="KW-1185">Reference proteome</keyword>
<dbReference type="InterPro" id="IPR036397">
    <property type="entry name" value="RNaseH_sf"/>
</dbReference>
<dbReference type="Pfam" id="PF13358">
    <property type="entry name" value="DDE_3"/>
    <property type="match status" value="1"/>
</dbReference>
<name>M1WDT4_CLAP2</name>
<reference evidence="2 3" key="1">
    <citation type="journal article" date="2013" name="PLoS Genet.">
        <title>Plant-symbiotic fungi as chemical engineers: Multi-genome analysis of the Clavicipitaceae reveals dynamics of alkaloid loci.</title>
        <authorList>
            <person name="Schardl C.L."/>
            <person name="Young C.A."/>
            <person name="Hesse U."/>
            <person name="Amyotte S.G."/>
            <person name="Andreeva K."/>
            <person name="Calie P.J."/>
            <person name="Fleetwood D.J."/>
            <person name="Haws D.C."/>
            <person name="Moore N."/>
            <person name="Oeser B."/>
            <person name="Panaccione D.G."/>
            <person name="Schweri K.K."/>
            <person name="Voisey C.R."/>
            <person name="Farman M.L."/>
            <person name="Jaromczyk J.W."/>
            <person name="Roe B.A."/>
            <person name="O'Sullivan D.M."/>
            <person name="Scott B."/>
            <person name="Tudzynski P."/>
            <person name="An Z."/>
            <person name="Arnaoudova E.G."/>
            <person name="Bullock C.T."/>
            <person name="Charlton N.D."/>
            <person name="Chen L."/>
            <person name="Cox M."/>
            <person name="Dinkins R.D."/>
            <person name="Florea S."/>
            <person name="Glenn A.E."/>
            <person name="Gordon A."/>
            <person name="Gueldener U."/>
            <person name="Harris D.R."/>
            <person name="Hollin W."/>
            <person name="Jaromczyk J."/>
            <person name="Johnson R.D."/>
            <person name="Khan A.K."/>
            <person name="Leistner E."/>
            <person name="Leuchtmann A."/>
            <person name="Li C."/>
            <person name="Liu J."/>
            <person name="Liu J."/>
            <person name="Liu M."/>
            <person name="Mace W."/>
            <person name="Machado C."/>
            <person name="Nagabhyru P."/>
            <person name="Pan J."/>
            <person name="Schmid J."/>
            <person name="Sugawara K."/>
            <person name="Steiner U."/>
            <person name="Takach J.E."/>
            <person name="Tanaka E."/>
            <person name="Webb J.S."/>
            <person name="Wilson E.V."/>
            <person name="Wiseman J.L."/>
            <person name="Yoshida R."/>
            <person name="Zeng Z."/>
        </authorList>
    </citation>
    <scope>NUCLEOTIDE SEQUENCE [LARGE SCALE GENOMIC DNA]</scope>
    <source>
        <strain evidence="2 3">20.1</strain>
    </source>
</reference>
<dbReference type="VEuPathDB" id="FungiDB:CPUR_03491"/>
<dbReference type="OrthoDB" id="5151590at2759"/>
<feature type="domain" description="Tc1-like transposase DDE" evidence="1">
    <location>
        <begin position="6"/>
        <end position="59"/>
    </location>
</feature>
<comment type="caution">
    <text evidence="2">The sequence shown here is derived from an EMBL/GenBank/DDBJ whole genome shotgun (WGS) entry which is preliminary data.</text>
</comment>
<dbReference type="Proteomes" id="UP000016801">
    <property type="component" value="Unassembled WGS sequence"/>
</dbReference>
<proteinExistence type="predicted"/>
<accession>M1WDT4</accession>
<evidence type="ECO:0000313" key="2">
    <source>
        <dbReference type="EMBL" id="CCE29644.1"/>
    </source>
</evidence>
<evidence type="ECO:0000313" key="3">
    <source>
        <dbReference type="Proteomes" id="UP000016801"/>
    </source>
</evidence>
<sequence>MLDSDTIFMHDNAPIHTAKIVKDCLEELGVTPLDWPPSSPDLNPTENLWACLEQRIFKRDPNMAHMKKSQSALEHLEKIATNAWDELEKELAVIDSKGWYTKY</sequence>
<dbReference type="GO" id="GO:0003676">
    <property type="term" value="F:nucleic acid binding"/>
    <property type="evidence" value="ECO:0007669"/>
    <property type="project" value="InterPro"/>
</dbReference>
<dbReference type="STRING" id="1111077.M1WDT4"/>
<dbReference type="HOGENOM" id="CLU_033666_12_2_1"/>
<organism evidence="2 3">
    <name type="scientific">Claviceps purpurea (strain 20.1)</name>
    <name type="common">Ergot fungus</name>
    <name type="synonym">Sphacelia segetum</name>
    <dbReference type="NCBI Taxonomy" id="1111077"/>
    <lineage>
        <taxon>Eukaryota</taxon>
        <taxon>Fungi</taxon>
        <taxon>Dikarya</taxon>
        <taxon>Ascomycota</taxon>
        <taxon>Pezizomycotina</taxon>
        <taxon>Sordariomycetes</taxon>
        <taxon>Hypocreomycetidae</taxon>
        <taxon>Hypocreales</taxon>
        <taxon>Clavicipitaceae</taxon>
        <taxon>Claviceps</taxon>
    </lineage>
</organism>